<feature type="region of interest" description="Disordered" evidence="2">
    <location>
        <begin position="218"/>
        <end position="371"/>
    </location>
</feature>
<dbReference type="Proteomes" id="UP000624244">
    <property type="component" value="Unassembled WGS sequence"/>
</dbReference>
<dbReference type="EMBL" id="WNKQ01000012">
    <property type="protein sequence ID" value="KAF5847840.1"/>
    <property type="molecule type" value="Genomic_DNA"/>
</dbReference>
<sequence>MPTRCCIVPVEPADGRGDAVVVEVLHEGSHPLDVRLVGCEGESPYVASIRYRNLAELQHKFKGTDDEWATILSHFLLMKQPASQHAHLLQGIRMVYTLKNGTLAISFRQDVQTIKVTLGEIVLPQDDEFEFNPFDWARASAMAHAQTLQHMAELEARVGSEQNTVAKLTAQLDDFIKTKNEAESVMLLRFMELLNDKKRKIRDQNRLLAGAKVAQTTATAVQATRGETRVRKAGASRTSKRKASSQSAQPASELEPESDSDQMDMNQAKDEERDEEEIQDAVTPEQSDDETDEETGSVPRQRARSSETVGDGSEVAHGGGTAEGAETMGVPPPRVLPFSKRTAATRSKGATAKSSGATAQAEDDETDDEEL</sequence>
<name>A0A8H5ZEL9_COCSA</name>
<reference evidence="3" key="1">
    <citation type="submission" date="2019-11" db="EMBL/GenBank/DDBJ databases">
        <title>Bipolaris sorokiniana Genome sequencing.</title>
        <authorList>
            <person name="Wang H."/>
        </authorList>
    </citation>
    <scope>NUCLEOTIDE SEQUENCE</scope>
</reference>
<comment type="caution">
    <text evidence="3">The sequence shown here is derived from an EMBL/GenBank/DDBJ whole genome shotgun (WGS) entry which is preliminary data.</text>
</comment>
<evidence type="ECO:0000313" key="4">
    <source>
        <dbReference type="Proteomes" id="UP000624244"/>
    </source>
</evidence>
<accession>A0A8H5ZEL9</accession>
<organism evidence="3 4">
    <name type="scientific">Cochliobolus sativus</name>
    <name type="common">Common root rot and spot blotch fungus</name>
    <name type="synonym">Bipolaris sorokiniana</name>
    <dbReference type="NCBI Taxonomy" id="45130"/>
    <lineage>
        <taxon>Eukaryota</taxon>
        <taxon>Fungi</taxon>
        <taxon>Dikarya</taxon>
        <taxon>Ascomycota</taxon>
        <taxon>Pezizomycotina</taxon>
        <taxon>Dothideomycetes</taxon>
        <taxon>Pleosporomycetidae</taxon>
        <taxon>Pleosporales</taxon>
        <taxon>Pleosporineae</taxon>
        <taxon>Pleosporaceae</taxon>
        <taxon>Bipolaris</taxon>
    </lineage>
</organism>
<dbReference type="PANTHER" id="PTHR42067:SF1">
    <property type="entry name" value="MITOTIC APPARATUS PROTEIN P62"/>
    <property type="match status" value="1"/>
</dbReference>
<feature type="compositionally biased region" description="Acidic residues" evidence="2">
    <location>
        <begin position="361"/>
        <end position="371"/>
    </location>
</feature>
<evidence type="ECO:0000256" key="1">
    <source>
        <dbReference type="SAM" id="Coils"/>
    </source>
</evidence>
<dbReference type="InterPro" id="IPR014751">
    <property type="entry name" value="XRCC4-like_C"/>
</dbReference>
<proteinExistence type="predicted"/>
<evidence type="ECO:0000256" key="2">
    <source>
        <dbReference type="SAM" id="MobiDB-lite"/>
    </source>
</evidence>
<evidence type="ECO:0000313" key="3">
    <source>
        <dbReference type="EMBL" id="KAF5847840.1"/>
    </source>
</evidence>
<dbReference type="OMA" id="IQLFDWS"/>
<dbReference type="PANTHER" id="PTHR42067">
    <property type="entry name" value="YALI0C15378P"/>
    <property type="match status" value="1"/>
</dbReference>
<dbReference type="AlphaFoldDB" id="A0A8H5ZEL9"/>
<dbReference type="Gene3D" id="1.20.5.370">
    <property type="match status" value="1"/>
</dbReference>
<feature type="compositionally biased region" description="Basic residues" evidence="2">
    <location>
        <begin position="231"/>
        <end position="243"/>
    </location>
</feature>
<protein>
    <submittedName>
        <fullName evidence="3">Uncharacterized protein</fullName>
    </submittedName>
</protein>
<keyword evidence="1" id="KW-0175">Coiled coil</keyword>
<feature type="compositionally biased region" description="Acidic residues" evidence="2">
    <location>
        <begin position="286"/>
        <end position="295"/>
    </location>
</feature>
<feature type="coiled-coil region" evidence="1">
    <location>
        <begin position="151"/>
        <end position="185"/>
    </location>
</feature>
<dbReference type="SUPFAM" id="SSF58022">
    <property type="entry name" value="XRCC4, C-terminal oligomerization domain"/>
    <property type="match status" value="1"/>
</dbReference>
<gene>
    <name evidence="3" type="ORF">GGP41_009136</name>
</gene>